<keyword evidence="1" id="KW-0732">Signal</keyword>
<dbReference type="Proteomes" id="UP001597511">
    <property type="component" value="Unassembled WGS sequence"/>
</dbReference>
<evidence type="ECO:0000313" key="2">
    <source>
        <dbReference type="EMBL" id="MFD2918220.1"/>
    </source>
</evidence>
<proteinExistence type="predicted"/>
<dbReference type="RefSeq" id="WP_386093959.1">
    <property type="nucleotide sequence ID" value="NZ_JBHUOZ010000001.1"/>
</dbReference>
<evidence type="ECO:0008006" key="4">
    <source>
        <dbReference type="Google" id="ProtNLM"/>
    </source>
</evidence>
<evidence type="ECO:0000256" key="1">
    <source>
        <dbReference type="SAM" id="SignalP"/>
    </source>
</evidence>
<dbReference type="EMBL" id="JBHUOZ010000001">
    <property type="protein sequence ID" value="MFD2918220.1"/>
    <property type="molecule type" value="Genomic_DNA"/>
</dbReference>
<protein>
    <recommendedName>
        <fullName evidence="4">Cytochrome c domain-containing protein</fullName>
    </recommendedName>
</protein>
<dbReference type="SUPFAM" id="SSF46626">
    <property type="entry name" value="Cytochrome c"/>
    <property type="match status" value="1"/>
</dbReference>
<keyword evidence="3" id="KW-1185">Reference proteome</keyword>
<name>A0ABW6A182_9BACT</name>
<sequence length="200" mass="20841">MKYRLLLYSSFIMVMGTCLTVVSCGKNEPDVTDPNADCAASGFAVTASATNTPGCGSQGTITASSTGGTGTITYKLNANGTYQSSAVFSNVAAGNYTVFARNSNGCEKSTTITVNSDNTEGPLFTQVKQLLATRCVSCHNTSTQSGGKDWTVSCNIVNNKSRINQRAVIEGTMPAGGPPLTQAEKNLIINWLNAGGDLND</sequence>
<dbReference type="InterPro" id="IPR036909">
    <property type="entry name" value="Cyt_c-like_dom_sf"/>
</dbReference>
<dbReference type="PROSITE" id="PS51257">
    <property type="entry name" value="PROKAR_LIPOPROTEIN"/>
    <property type="match status" value="1"/>
</dbReference>
<evidence type="ECO:0000313" key="3">
    <source>
        <dbReference type="Proteomes" id="UP001597511"/>
    </source>
</evidence>
<reference evidence="3" key="1">
    <citation type="journal article" date="2019" name="Int. J. Syst. Evol. Microbiol.">
        <title>The Global Catalogue of Microorganisms (GCM) 10K type strain sequencing project: providing services to taxonomists for standard genome sequencing and annotation.</title>
        <authorList>
            <consortium name="The Broad Institute Genomics Platform"/>
            <consortium name="The Broad Institute Genome Sequencing Center for Infectious Disease"/>
            <person name="Wu L."/>
            <person name="Ma J."/>
        </authorList>
    </citation>
    <scope>NUCLEOTIDE SEQUENCE [LARGE SCALE GENOMIC DNA]</scope>
    <source>
        <strain evidence="3">KCTC 23299</strain>
    </source>
</reference>
<accession>A0ABW6A182</accession>
<gene>
    <name evidence="2" type="ORF">ACFS6H_00785</name>
</gene>
<feature type="signal peptide" evidence="1">
    <location>
        <begin position="1"/>
        <end position="23"/>
    </location>
</feature>
<feature type="chain" id="PRO_5045733748" description="Cytochrome c domain-containing protein" evidence="1">
    <location>
        <begin position="24"/>
        <end position="200"/>
    </location>
</feature>
<comment type="caution">
    <text evidence="2">The sequence shown here is derived from an EMBL/GenBank/DDBJ whole genome shotgun (WGS) entry which is preliminary data.</text>
</comment>
<organism evidence="2 3">
    <name type="scientific">Terrimonas rubra</name>
    <dbReference type="NCBI Taxonomy" id="1035890"/>
    <lineage>
        <taxon>Bacteria</taxon>
        <taxon>Pseudomonadati</taxon>
        <taxon>Bacteroidota</taxon>
        <taxon>Chitinophagia</taxon>
        <taxon>Chitinophagales</taxon>
        <taxon>Chitinophagaceae</taxon>
        <taxon>Terrimonas</taxon>
    </lineage>
</organism>